<evidence type="ECO:0000313" key="2">
    <source>
        <dbReference type="Proteomes" id="UP000799766"/>
    </source>
</evidence>
<dbReference type="PANTHER" id="PTHR42905">
    <property type="entry name" value="PHOSPHOENOLPYRUVATE CARBOXYLASE"/>
    <property type="match status" value="1"/>
</dbReference>
<protein>
    <submittedName>
        <fullName evidence="1">Carboxyphosphonoenolpyruvate phosphonomutase-like protein</fullName>
    </submittedName>
</protein>
<keyword evidence="2" id="KW-1185">Reference proteome</keyword>
<gene>
    <name evidence="1" type="ORF">BDY21DRAFT_388663</name>
</gene>
<dbReference type="EMBL" id="MU001711">
    <property type="protein sequence ID" value="KAF2452360.1"/>
    <property type="molecule type" value="Genomic_DNA"/>
</dbReference>
<sequence>MERSAQDGLARKLRDLHVSGEPLVICNVYDAATASAVCSLPQVAAIGTASYAIAATQGIEDDDMTLEQNMVSIKNVAAAVAKTPLPLTADLQDGYRDVKETVRRAIELGAVGCNIEDVDNATHELRPLEDAVNRVKLAIEAAAEAGVPNFAVNARSDALPMGGTIEDTITRGRAYLDAGANTVFVWGGGGGRGVSRDEVTKLVQAFDGRLNVKLKMGPGSLTVNELKEMGVARISVGPELFQVAMTAFKEAAAGLLGGQ</sequence>
<dbReference type="GO" id="GO:0003824">
    <property type="term" value="F:catalytic activity"/>
    <property type="evidence" value="ECO:0007669"/>
    <property type="project" value="InterPro"/>
</dbReference>
<dbReference type="Gene3D" id="3.20.20.60">
    <property type="entry name" value="Phosphoenolpyruvate-binding domains"/>
    <property type="match status" value="1"/>
</dbReference>
<accession>A0A6A6NKU5</accession>
<evidence type="ECO:0000313" key="1">
    <source>
        <dbReference type="EMBL" id="KAF2452360.1"/>
    </source>
</evidence>
<dbReference type="AlphaFoldDB" id="A0A6A6NKU5"/>
<dbReference type="CDD" id="cd00377">
    <property type="entry name" value="ICL_PEPM"/>
    <property type="match status" value="1"/>
</dbReference>
<proteinExistence type="predicted"/>
<dbReference type="InterPro" id="IPR039556">
    <property type="entry name" value="ICL/PEPM"/>
</dbReference>
<dbReference type="InterPro" id="IPR040442">
    <property type="entry name" value="Pyrv_kinase-like_dom_sf"/>
</dbReference>
<keyword evidence="1" id="KW-0670">Pyruvate</keyword>
<dbReference type="SUPFAM" id="SSF51621">
    <property type="entry name" value="Phosphoenolpyruvate/pyruvate domain"/>
    <property type="match status" value="1"/>
</dbReference>
<organism evidence="1 2">
    <name type="scientific">Lineolata rhizophorae</name>
    <dbReference type="NCBI Taxonomy" id="578093"/>
    <lineage>
        <taxon>Eukaryota</taxon>
        <taxon>Fungi</taxon>
        <taxon>Dikarya</taxon>
        <taxon>Ascomycota</taxon>
        <taxon>Pezizomycotina</taxon>
        <taxon>Dothideomycetes</taxon>
        <taxon>Dothideomycetes incertae sedis</taxon>
        <taxon>Lineolatales</taxon>
        <taxon>Lineolataceae</taxon>
        <taxon>Lineolata</taxon>
    </lineage>
</organism>
<dbReference type="InterPro" id="IPR015813">
    <property type="entry name" value="Pyrv/PenolPyrv_kinase-like_dom"/>
</dbReference>
<reference evidence="1" key="1">
    <citation type="journal article" date="2020" name="Stud. Mycol.">
        <title>101 Dothideomycetes genomes: a test case for predicting lifestyles and emergence of pathogens.</title>
        <authorList>
            <person name="Haridas S."/>
            <person name="Albert R."/>
            <person name="Binder M."/>
            <person name="Bloem J."/>
            <person name="Labutti K."/>
            <person name="Salamov A."/>
            <person name="Andreopoulos B."/>
            <person name="Baker S."/>
            <person name="Barry K."/>
            <person name="Bills G."/>
            <person name="Bluhm B."/>
            <person name="Cannon C."/>
            <person name="Castanera R."/>
            <person name="Culley D."/>
            <person name="Daum C."/>
            <person name="Ezra D."/>
            <person name="Gonzalez J."/>
            <person name="Henrissat B."/>
            <person name="Kuo A."/>
            <person name="Liang C."/>
            <person name="Lipzen A."/>
            <person name="Lutzoni F."/>
            <person name="Magnuson J."/>
            <person name="Mondo S."/>
            <person name="Nolan M."/>
            <person name="Ohm R."/>
            <person name="Pangilinan J."/>
            <person name="Park H.-J."/>
            <person name="Ramirez L."/>
            <person name="Alfaro M."/>
            <person name="Sun H."/>
            <person name="Tritt A."/>
            <person name="Yoshinaga Y."/>
            <person name="Zwiers L.-H."/>
            <person name="Turgeon B."/>
            <person name="Goodwin S."/>
            <person name="Spatafora J."/>
            <person name="Crous P."/>
            <person name="Grigoriev I."/>
        </authorList>
    </citation>
    <scope>NUCLEOTIDE SEQUENCE</scope>
    <source>
        <strain evidence="1">ATCC 16933</strain>
    </source>
</reference>
<dbReference type="OrthoDB" id="429143at2759"/>
<dbReference type="PANTHER" id="PTHR42905:SF16">
    <property type="entry name" value="CARBOXYPHOSPHONOENOLPYRUVATE PHOSPHONOMUTASE-LIKE PROTEIN (AFU_ORTHOLOGUE AFUA_5G07230)"/>
    <property type="match status" value="1"/>
</dbReference>
<dbReference type="Pfam" id="PF13714">
    <property type="entry name" value="PEP_mutase"/>
    <property type="match status" value="1"/>
</dbReference>
<name>A0A6A6NKU5_9PEZI</name>
<dbReference type="Proteomes" id="UP000799766">
    <property type="component" value="Unassembled WGS sequence"/>
</dbReference>